<dbReference type="OrthoDB" id="5378975at2759"/>
<dbReference type="Proteomes" id="UP000324022">
    <property type="component" value="Unassembled WGS sequence"/>
</dbReference>
<accession>A0A5C3DVA1</accession>
<feature type="compositionally biased region" description="Acidic residues" evidence="1">
    <location>
        <begin position="157"/>
        <end position="166"/>
    </location>
</feature>
<reference evidence="2 3" key="1">
    <citation type="submission" date="2018-03" db="EMBL/GenBank/DDBJ databases">
        <authorList>
            <person name="Guldener U."/>
        </authorList>
    </citation>
    <scope>NUCLEOTIDE SEQUENCE [LARGE SCALE GENOMIC DNA]</scope>
    <source>
        <strain evidence="2 3">NBRC100155</strain>
    </source>
</reference>
<feature type="compositionally biased region" description="Basic and acidic residues" evidence="1">
    <location>
        <begin position="139"/>
        <end position="151"/>
    </location>
</feature>
<dbReference type="PANTHER" id="PTHR38698">
    <property type="entry name" value="EXPRESSED PROTEIN"/>
    <property type="match status" value="1"/>
</dbReference>
<protein>
    <submittedName>
        <fullName evidence="2">Uncharacterized protein</fullName>
    </submittedName>
</protein>
<feature type="region of interest" description="Disordered" evidence="1">
    <location>
        <begin position="422"/>
        <end position="455"/>
    </location>
</feature>
<feature type="compositionally biased region" description="Low complexity" evidence="1">
    <location>
        <begin position="187"/>
        <end position="198"/>
    </location>
</feature>
<feature type="region of interest" description="Disordered" evidence="1">
    <location>
        <begin position="1"/>
        <end position="278"/>
    </location>
</feature>
<name>A0A5C3DVA1_9BASI</name>
<evidence type="ECO:0000313" key="2">
    <source>
        <dbReference type="EMBL" id="SPO21490.1"/>
    </source>
</evidence>
<feature type="compositionally biased region" description="Polar residues" evidence="1">
    <location>
        <begin position="589"/>
        <end position="603"/>
    </location>
</feature>
<dbReference type="AlphaFoldDB" id="A0A5C3DVA1"/>
<feature type="region of interest" description="Disordered" evidence="1">
    <location>
        <begin position="548"/>
        <end position="615"/>
    </location>
</feature>
<feature type="compositionally biased region" description="Low complexity" evidence="1">
    <location>
        <begin position="254"/>
        <end position="270"/>
    </location>
</feature>
<feature type="compositionally biased region" description="Low complexity" evidence="1">
    <location>
        <begin position="570"/>
        <end position="587"/>
    </location>
</feature>
<organism evidence="2 3">
    <name type="scientific">Ustilago trichophora</name>
    <dbReference type="NCBI Taxonomy" id="86804"/>
    <lineage>
        <taxon>Eukaryota</taxon>
        <taxon>Fungi</taxon>
        <taxon>Dikarya</taxon>
        <taxon>Basidiomycota</taxon>
        <taxon>Ustilaginomycotina</taxon>
        <taxon>Ustilaginomycetes</taxon>
        <taxon>Ustilaginales</taxon>
        <taxon>Ustilaginaceae</taxon>
        <taxon>Ustilago</taxon>
    </lineage>
</organism>
<feature type="compositionally biased region" description="Low complexity" evidence="1">
    <location>
        <begin position="12"/>
        <end position="27"/>
    </location>
</feature>
<dbReference type="PANTHER" id="PTHR38698:SF1">
    <property type="entry name" value="FUNGAL PROTEIN"/>
    <property type="match status" value="1"/>
</dbReference>
<proteinExistence type="predicted"/>
<feature type="compositionally biased region" description="Basic and acidic residues" evidence="1">
    <location>
        <begin position="36"/>
        <end position="46"/>
    </location>
</feature>
<feature type="compositionally biased region" description="Polar residues" evidence="1">
    <location>
        <begin position="432"/>
        <end position="453"/>
    </location>
</feature>
<keyword evidence="3" id="KW-1185">Reference proteome</keyword>
<feature type="compositionally biased region" description="Acidic residues" evidence="1">
    <location>
        <begin position="201"/>
        <end position="210"/>
    </location>
</feature>
<dbReference type="EMBL" id="OOIN01000003">
    <property type="protein sequence ID" value="SPO21490.1"/>
    <property type="molecule type" value="Genomic_DNA"/>
</dbReference>
<sequence>MDSDPFAVWDDPAPASTASTNSATKTPQPDSGSTSKDTKEDVRLSLEYEDEDPGWGVASASTSRANSPEKTRKQAPARPPPADVPPILDANTLTDAEAPVSSIDDEDKKPPATKPASDETIAAAVTSVKEETATSQNTEPKKDLSIEDKTPKTNSGEELDDDMGDFEDSRQDQAEQSEDNFVANEFAQKATIAPAAKAGPEDDGFDDFGEPSEAADQGGAAHDDFGDFDDFETGDAQNDADFGDDDFGDEGFDEPAAVAEQSAPVVAVQPAPTPAPTRTWESLDVTSRSTRHDVADSVRALLPLSTAAEQDLTTAALRQVEGPSQVLVSGESRQLWADLSSFPSIRPIDWVRSKTRRDYLISMGVPVNLDEIHSSFASGSGGSRQLPPLQLKYDSSANRASGSADANGNGLQRSSSLKLAGTASGQAVAAQRSASTSNSPRNGSQSPALGSSTNRERIAERRMQELGLGPAPQVDLRRAEELVNKTEDQLTLLSLPALKSMLRELNTLTTSTSSLLTHHLTLRESYQADSEMYNSMIKELVTGAASRFSGGGGSGGSNSVAGGRGDSRRSTTMGMSASSGGKSRVSSLPAGSTAMSGTRSMSPSLRGGAGTSPRR</sequence>
<evidence type="ECO:0000256" key="1">
    <source>
        <dbReference type="SAM" id="MobiDB-lite"/>
    </source>
</evidence>
<evidence type="ECO:0000313" key="3">
    <source>
        <dbReference type="Proteomes" id="UP000324022"/>
    </source>
</evidence>
<dbReference type="Pfam" id="PF17104">
    <property type="entry name" value="YBL010C_LAA2"/>
    <property type="match status" value="1"/>
</dbReference>
<dbReference type="InterPro" id="IPR031355">
    <property type="entry name" value="YBL010C/LAA2-like"/>
</dbReference>
<gene>
    <name evidence="2" type="ORF">UTRI_00977_B</name>
</gene>
<feature type="compositionally biased region" description="Acidic residues" evidence="1">
    <location>
        <begin position="241"/>
        <end position="253"/>
    </location>
</feature>